<name>A0A0E9S327_ANGAN</name>
<protein>
    <submittedName>
        <fullName evidence="1">Uncharacterized protein</fullName>
    </submittedName>
</protein>
<dbReference type="AlphaFoldDB" id="A0A0E9S327"/>
<proteinExistence type="predicted"/>
<sequence>MSSLSKMFLSTLFRMFTSAVSIFCQFRQMKYQKQSNK</sequence>
<reference evidence="1" key="2">
    <citation type="journal article" date="2015" name="Fish Shellfish Immunol.">
        <title>Early steps in the European eel (Anguilla anguilla)-Vibrio vulnificus interaction in the gills: Role of the RtxA13 toxin.</title>
        <authorList>
            <person name="Callol A."/>
            <person name="Pajuelo D."/>
            <person name="Ebbesson L."/>
            <person name="Teles M."/>
            <person name="MacKenzie S."/>
            <person name="Amaro C."/>
        </authorList>
    </citation>
    <scope>NUCLEOTIDE SEQUENCE</scope>
</reference>
<organism evidence="1">
    <name type="scientific">Anguilla anguilla</name>
    <name type="common">European freshwater eel</name>
    <name type="synonym">Muraena anguilla</name>
    <dbReference type="NCBI Taxonomy" id="7936"/>
    <lineage>
        <taxon>Eukaryota</taxon>
        <taxon>Metazoa</taxon>
        <taxon>Chordata</taxon>
        <taxon>Craniata</taxon>
        <taxon>Vertebrata</taxon>
        <taxon>Euteleostomi</taxon>
        <taxon>Actinopterygii</taxon>
        <taxon>Neopterygii</taxon>
        <taxon>Teleostei</taxon>
        <taxon>Anguilliformes</taxon>
        <taxon>Anguillidae</taxon>
        <taxon>Anguilla</taxon>
    </lineage>
</organism>
<accession>A0A0E9S327</accession>
<reference evidence="1" key="1">
    <citation type="submission" date="2014-11" db="EMBL/GenBank/DDBJ databases">
        <authorList>
            <person name="Amaro Gonzalez C."/>
        </authorList>
    </citation>
    <scope>NUCLEOTIDE SEQUENCE</scope>
</reference>
<evidence type="ECO:0000313" key="1">
    <source>
        <dbReference type="EMBL" id="JAH35701.1"/>
    </source>
</evidence>
<dbReference type="EMBL" id="GBXM01072876">
    <property type="protein sequence ID" value="JAH35701.1"/>
    <property type="molecule type" value="Transcribed_RNA"/>
</dbReference>